<feature type="transmembrane region" description="Helical" evidence="2">
    <location>
        <begin position="235"/>
        <end position="258"/>
    </location>
</feature>
<feature type="compositionally biased region" description="Polar residues" evidence="1">
    <location>
        <begin position="674"/>
        <end position="683"/>
    </location>
</feature>
<feature type="region of interest" description="Disordered" evidence="1">
    <location>
        <begin position="79"/>
        <end position="103"/>
    </location>
</feature>
<feature type="compositionally biased region" description="Low complexity" evidence="1">
    <location>
        <begin position="432"/>
        <end position="443"/>
    </location>
</feature>
<dbReference type="STRING" id="37992.A0A4Z0YEI5"/>
<feature type="region of interest" description="Disordered" evidence="1">
    <location>
        <begin position="526"/>
        <end position="546"/>
    </location>
</feature>
<dbReference type="EMBL" id="SKBN01000413">
    <property type="protein sequence ID" value="TGJ78308.1"/>
    <property type="molecule type" value="Genomic_DNA"/>
</dbReference>
<organism evidence="3 4">
    <name type="scientific">Xylaria hypoxylon</name>
    <dbReference type="NCBI Taxonomy" id="37992"/>
    <lineage>
        <taxon>Eukaryota</taxon>
        <taxon>Fungi</taxon>
        <taxon>Dikarya</taxon>
        <taxon>Ascomycota</taxon>
        <taxon>Pezizomycotina</taxon>
        <taxon>Sordariomycetes</taxon>
        <taxon>Xylariomycetidae</taxon>
        <taxon>Xylariales</taxon>
        <taxon>Xylariaceae</taxon>
        <taxon>Xylaria</taxon>
    </lineage>
</organism>
<dbReference type="OrthoDB" id="5240840at2759"/>
<feature type="region of interest" description="Disordered" evidence="1">
    <location>
        <begin position="321"/>
        <end position="360"/>
    </location>
</feature>
<gene>
    <name evidence="3" type="ORF">E0Z10_g10455</name>
</gene>
<proteinExistence type="predicted"/>
<feature type="compositionally biased region" description="Basic and acidic residues" evidence="1">
    <location>
        <begin position="385"/>
        <end position="394"/>
    </location>
</feature>
<evidence type="ECO:0000256" key="2">
    <source>
        <dbReference type="SAM" id="Phobius"/>
    </source>
</evidence>
<feature type="region of interest" description="Disordered" evidence="1">
    <location>
        <begin position="120"/>
        <end position="215"/>
    </location>
</feature>
<feature type="compositionally biased region" description="Low complexity" evidence="1">
    <location>
        <begin position="85"/>
        <end position="103"/>
    </location>
</feature>
<protein>
    <submittedName>
        <fullName evidence="3">Uncharacterized protein</fullName>
    </submittedName>
</protein>
<feature type="region of interest" description="Disordered" evidence="1">
    <location>
        <begin position="383"/>
        <end position="412"/>
    </location>
</feature>
<keyword evidence="2" id="KW-0812">Transmembrane</keyword>
<feature type="compositionally biased region" description="Low complexity" evidence="1">
    <location>
        <begin position="345"/>
        <end position="358"/>
    </location>
</feature>
<name>A0A4Z0YEI5_9PEZI</name>
<feature type="compositionally biased region" description="Low complexity" evidence="1">
    <location>
        <begin position="173"/>
        <end position="211"/>
    </location>
</feature>
<feature type="region of interest" description="Disordered" evidence="1">
    <location>
        <begin position="568"/>
        <end position="683"/>
    </location>
</feature>
<feature type="compositionally biased region" description="Low complexity" evidence="1">
    <location>
        <begin position="140"/>
        <end position="166"/>
    </location>
</feature>
<evidence type="ECO:0000256" key="1">
    <source>
        <dbReference type="SAM" id="MobiDB-lite"/>
    </source>
</evidence>
<feature type="compositionally biased region" description="Polar residues" evidence="1">
    <location>
        <begin position="526"/>
        <end position="540"/>
    </location>
</feature>
<reference evidence="3 4" key="1">
    <citation type="submission" date="2019-03" db="EMBL/GenBank/DDBJ databases">
        <title>Draft genome sequence of Xylaria hypoxylon DSM 108379, a ubiquitous saprotrophic-parasitic fungi on hardwood.</title>
        <authorList>
            <person name="Buettner E."/>
            <person name="Leonhardt S."/>
            <person name="Gebauer A.M."/>
            <person name="Liers C."/>
            <person name="Hofrichter M."/>
            <person name="Kellner H."/>
        </authorList>
    </citation>
    <scope>NUCLEOTIDE SEQUENCE [LARGE SCALE GENOMIC DNA]</scope>
    <source>
        <strain evidence="3 4">DSM 108379</strain>
    </source>
</reference>
<comment type="caution">
    <text evidence="3">The sequence shown here is derived from an EMBL/GenBank/DDBJ whole genome shotgun (WGS) entry which is preliminary data.</text>
</comment>
<feature type="region of interest" description="Disordered" evidence="1">
    <location>
        <begin position="424"/>
        <end position="453"/>
    </location>
</feature>
<feature type="compositionally biased region" description="Basic and acidic residues" evidence="1">
    <location>
        <begin position="568"/>
        <end position="579"/>
    </location>
</feature>
<dbReference type="AlphaFoldDB" id="A0A4Z0YEI5"/>
<sequence>MSTFSITTINEKRCTAVPRSNSASGGQAKITSTSISISTSTSTSTSISTTFATSLTPISTPEPTSTDLPASPILDAPVVESSTDASTSAAQETLTSTASSTSSPSVILIATSTPSTIQTSVPLISSSNPPAPAKEGVPLSSTTSTLDPTTASSSQTTDQGSGSTDQANNNRLASTSASDASSIASPSTFESVGGSTATTTTTGPGTLESSSAGAGLTNGAQDSAIGGANSTQTTIAIAGGVIGGLAIISLISFLLWLWRKRLMKKRRSTLLTPLSADRAYRGREKGPYIISRNSLGPTGLPEKMRALVGYNYHKLRGRVNSIVTRSPKPSVDLNRGNSQFGLPDSPASRSSSRAGIASNEAMPKKGRFADWWGRLTEGDNLNWKLRNEPKRRGSNDGTYTSRPNAAQPRKWGSQPDFLTLLSMDEKQQQQRSSDSNAAGSSSNPRRSQSLGNDHFLGSLGLNFDTGNPFADSNVMSHDSAKVMPLAVPAEGINPFSDANAISVPVRSANNSTAGGPTNYVQNIRRSRGHSTSAANAQPPSGATVGRLPSLYRESSVSVETVDTRRNKFRSDPFDLDRPELLAQSPRTGMRGAMDSGRDSRYSRQGNARLPNMPRPTHGRSESFTSKYSSGVSSLGEWSDPGPDVGPAAGRWDTPNPDSMSGRRPMSQERGKSGGSQRSVGQAL</sequence>
<dbReference type="Proteomes" id="UP000297716">
    <property type="component" value="Unassembled WGS sequence"/>
</dbReference>
<keyword evidence="2" id="KW-1133">Transmembrane helix</keyword>
<feature type="compositionally biased region" description="Polar residues" evidence="1">
    <location>
        <begin position="395"/>
        <end position="404"/>
    </location>
</feature>
<evidence type="ECO:0000313" key="3">
    <source>
        <dbReference type="EMBL" id="TGJ78308.1"/>
    </source>
</evidence>
<evidence type="ECO:0000313" key="4">
    <source>
        <dbReference type="Proteomes" id="UP000297716"/>
    </source>
</evidence>
<feature type="compositionally biased region" description="Polar residues" evidence="1">
    <location>
        <begin position="621"/>
        <end position="632"/>
    </location>
</feature>
<keyword evidence="4" id="KW-1185">Reference proteome</keyword>
<keyword evidence="2" id="KW-0472">Membrane</keyword>
<accession>A0A4Z0YEI5</accession>